<keyword evidence="1" id="KW-1133">Transmembrane helix</keyword>
<evidence type="ECO:0000256" key="1">
    <source>
        <dbReference type="SAM" id="Phobius"/>
    </source>
</evidence>
<name>A0A942T4V8_9BACI</name>
<evidence type="ECO:0000313" key="3">
    <source>
        <dbReference type="EMBL" id="MCH6269059.1"/>
    </source>
</evidence>
<reference evidence="2" key="1">
    <citation type="submission" date="2021-05" db="EMBL/GenBank/DDBJ databases">
        <title>Novel Bacillus species.</title>
        <authorList>
            <person name="Liu G."/>
        </authorList>
    </citation>
    <scope>NUCLEOTIDE SEQUENCE</scope>
    <source>
        <strain evidence="2 4">FJAT-50051</strain>
    </source>
</reference>
<dbReference type="AlphaFoldDB" id="A0A942T4V8"/>
<gene>
    <name evidence="3" type="ORF">KHB02_026355</name>
    <name evidence="2" type="ORF">KHB02_27655</name>
</gene>
<organism evidence="2">
    <name type="scientific">Neobacillus citreus</name>
    <dbReference type="NCBI Taxonomy" id="2833578"/>
    <lineage>
        <taxon>Bacteria</taxon>
        <taxon>Bacillati</taxon>
        <taxon>Bacillota</taxon>
        <taxon>Bacilli</taxon>
        <taxon>Bacillales</taxon>
        <taxon>Bacillaceae</taxon>
        <taxon>Neobacillus</taxon>
    </lineage>
</organism>
<keyword evidence="1" id="KW-0472">Membrane</keyword>
<comment type="caution">
    <text evidence="2">The sequence shown here is derived from an EMBL/GenBank/DDBJ whole genome shotgun (WGS) entry which is preliminary data.</text>
</comment>
<feature type="transmembrane region" description="Helical" evidence="1">
    <location>
        <begin position="7"/>
        <end position="23"/>
    </location>
</feature>
<proteinExistence type="predicted"/>
<sequence length="118" mass="13592">MLAVGRILFIYLFGYLFIKWIWIPKPFVLADFFIVLITHPLEFLAAALALFLGVLLTGGLIKDFIHKLRGAQKKHILLKIIEMVFLIIVFTILFRFGWEQALVFFSLSIVYGTISLES</sequence>
<dbReference type="Proteomes" id="UP000677265">
    <property type="component" value="Unassembled WGS sequence"/>
</dbReference>
<evidence type="ECO:0000313" key="4">
    <source>
        <dbReference type="Proteomes" id="UP000677265"/>
    </source>
</evidence>
<keyword evidence="1" id="KW-0812">Transmembrane</keyword>
<feature type="transmembrane region" description="Helical" evidence="1">
    <location>
        <begin position="43"/>
        <end position="64"/>
    </location>
</feature>
<dbReference type="EMBL" id="JAGYPE020000077">
    <property type="protein sequence ID" value="MCH6269059.1"/>
    <property type="molecule type" value="Genomic_DNA"/>
</dbReference>
<protein>
    <submittedName>
        <fullName evidence="2">Uncharacterized protein</fullName>
    </submittedName>
</protein>
<keyword evidence="4" id="KW-1185">Reference proteome</keyword>
<feature type="transmembrane region" description="Helical" evidence="1">
    <location>
        <begin position="76"/>
        <end position="94"/>
    </location>
</feature>
<accession>A0A942T4V8</accession>
<dbReference type="EMBL" id="JAGYPE010000005">
    <property type="protein sequence ID" value="MBS4185163.1"/>
    <property type="molecule type" value="Genomic_DNA"/>
</dbReference>
<dbReference type="RefSeq" id="WP_213145005.1">
    <property type="nucleotide sequence ID" value="NZ_JAGYPE020000077.1"/>
</dbReference>
<evidence type="ECO:0000313" key="2">
    <source>
        <dbReference type="EMBL" id="MBS4185163.1"/>
    </source>
</evidence>